<name>A0AAD2Q6M1_9AGAR</name>
<dbReference type="EMBL" id="CAVNYO010000446">
    <property type="protein sequence ID" value="CAK5282128.1"/>
    <property type="molecule type" value="Genomic_DNA"/>
</dbReference>
<feature type="compositionally biased region" description="Acidic residues" evidence="1">
    <location>
        <begin position="124"/>
        <end position="133"/>
    </location>
</feature>
<feature type="domain" description="DUF6699" evidence="2">
    <location>
        <begin position="154"/>
        <end position="268"/>
    </location>
</feature>
<dbReference type="InterPro" id="IPR046522">
    <property type="entry name" value="DUF6699"/>
</dbReference>
<feature type="compositionally biased region" description="Low complexity" evidence="1">
    <location>
        <begin position="1"/>
        <end position="18"/>
    </location>
</feature>
<proteinExistence type="predicted"/>
<reference evidence="3" key="1">
    <citation type="submission" date="2023-11" db="EMBL/GenBank/DDBJ databases">
        <authorList>
            <person name="De Vega J J."/>
            <person name="De Vega J J."/>
        </authorList>
    </citation>
    <scope>NUCLEOTIDE SEQUENCE</scope>
</reference>
<protein>
    <recommendedName>
        <fullName evidence="2">DUF6699 domain-containing protein</fullName>
    </recommendedName>
</protein>
<accession>A0AAD2Q6M1</accession>
<evidence type="ECO:0000313" key="3">
    <source>
        <dbReference type="EMBL" id="CAK5282128.1"/>
    </source>
</evidence>
<keyword evidence="4" id="KW-1185">Reference proteome</keyword>
<organism evidence="3 4">
    <name type="scientific">Mycena citricolor</name>
    <dbReference type="NCBI Taxonomy" id="2018698"/>
    <lineage>
        <taxon>Eukaryota</taxon>
        <taxon>Fungi</taxon>
        <taxon>Dikarya</taxon>
        <taxon>Basidiomycota</taxon>
        <taxon>Agaricomycotina</taxon>
        <taxon>Agaricomycetes</taxon>
        <taxon>Agaricomycetidae</taxon>
        <taxon>Agaricales</taxon>
        <taxon>Marasmiineae</taxon>
        <taxon>Mycenaceae</taxon>
        <taxon>Mycena</taxon>
    </lineage>
</organism>
<evidence type="ECO:0000313" key="4">
    <source>
        <dbReference type="Proteomes" id="UP001295794"/>
    </source>
</evidence>
<feature type="compositionally biased region" description="Low complexity" evidence="1">
    <location>
        <begin position="79"/>
        <end position="98"/>
    </location>
</feature>
<evidence type="ECO:0000259" key="2">
    <source>
        <dbReference type="Pfam" id="PF20415"/>
    </source>
</evidence>
<dbReference type="AlphaFoldDB" id="A0AAD2Q6M1"/>
<dbReference type="Proteomes" id="UP001295794">
    <property type="component" value="Unassembled WGS sequence"/>
</dbReference>
<comment type="caution">
    <text evidence="3">The sequence shown here is derived from an EMBL/GenBank/DDBJ whole genome shotgun (WGS) entry which is preliminary data.</text>
</comment>
<feature type="compositionally biased region" description="Pro residues" evidence="1">
    <location>
        <begin position="99"/>
        <end position="115"/>
    </location>
</feature>
<evidence type="ECO:0000256" key="1">
    <source>
        <dbReference type="SAM" id="MobiDB-lite"/>
    </source>
</evidence>
<sequence length="305" mass="31875">MTASGASVSGVVSDTTTTQLPGGELQHGVHESLYSPRTPSPPPPQSSSLRQTMTPSPDRKRVRWSPVVEEFTVGHTRQSSAGSSSSWASSSPPTSGSGPHPPPLYKPADTTPPTPLISQPIPLPDDEDEDDGEHEANGGETEPTINGCLSVMQLDLSLPSRTFRSELGPHQALLDTAACDPPADVLFLRVDAGLVKAKIEVRSHAGSGAAVTVGDVLSTLHAELRRPDGGGTPADAVPYAQQRIAAEGGGARIVDHLLGRTVLAGLHRQVGQGDNHWQVDLVSSPAPHDGHVFSHLPGAIARRVV</sequence>
<feature type="region of interest" description="Disordered" evidence="1">
    <location>
        <begin position="1"/>
        <end position="146"/>
    </location>
</feature>
<gene>
    <name evidence="3" type="ORF">MYCIT1_LOCUS33622</name>
</gene>
<dbReference type="Pfam" id="PF20415">
    <property type="entry name" value="DUF6699"/>
    <property type="match status" value="1"/>
</dbReference>